<evidence type="ECO:0000313" key="7">
    <source>
        <dbReference type="Proteomes" id="UP000471152"/>
    </source>
</evidence>
<evidence type="ECO:0000256" key="2">
    <source>
        <dbReference type="SAM" id="Phobius"/>
    </source>
</evidence>
<keyword evidence="6" id="KW-1185">Reference proteome</keyword>
<evidence type="ECO:0000313" key="5">
    <source>
        <dbReference type="EMBL" id="NEN50218.1"/>
    </source>
</evidence>
<keyword evidence="2" id="KW-0472">Membrane</keyword>
<evidence type="ECO:0000256" key="1">
    <source>
        <dbReference type="SAM" id="MobiDB-lite"/>
    </source>
</evidence>
<protein>
    <submittedName>
        <fullName evidence="5">DUF4190 domain-containing protein</fullName>
    </submittedName>
</protein>
<comment type="caution">
    <text evidence="5">The sequence shown here is derived from an EMBL/GenBank/DDBJ whole genome shotgun (WGS) entry which is preliminary data.</text>
</comment>
<dbReference type="AlphaFoldDB" id="A0A6P0H363"/>
<dbReference type="RefSeq" id="WP_163609897.1">
    <property type="nucleotide sequence ID" value="NZ_JAAGWB010000013.1"/>
</dbReference>
<feature type="domain" description="DUF4190" evidence="3">
    <location>
        <begin position="104"/>
        <end position="169"/>
    </location>
</feature>
<dbReference type="Pfam" id="PF13828">
    <property type="entry name" value="DUF4190"/>
    <property type="match status" value="1"/>
</dbReference>
<dbReference type="EMBL" id="JAAGWB010000013">
    <property type="protein sequence ID" value="NEN50218.1"/>
    <property type="molecule type" value="Genomic_DNA"/>
</dbReference>
<organism evidence="5 7">
    <name type="scientific">Modestobacter muralis</name>
    <dbReference type="NCBI Taxonomy" id="1608614"/>
    <lineage>
        <taxon>Bacteria</taxon>
        <taxon>Bacillati</taxon>
        <taxon>Actinomycetota</taxon>
        <taxon>Actinomycetes</taxon>
        <taxon>Geodermatophilales</taxon>
        <taxon>Geodermatophilaceae</taxon>
        <taxon>Modestobacter</taxon>
    </lineage>
</organism>
<evidence type="ECO:0000313" key="6">
    <source>
        <dbReference type="Proteomes" id="UP000468828"/>
    </source>
</evidence>
<keyword evidence="2" id="KW-0812">Transmembrane</keyword>
<feature type="compositionally biased region" description="Low complexity" evidence="1">
    <location>
        <begin position="51"/>
        <end position="60"/>
    </location>
</feature>
<name>A0A6P0H363_9ACTN</name>
<proteinExistence type="predicted"/>
<gene>
    <name evidence="5" type="ORF">G3R41_04570</name>
    <name evidence="4" type="ORF">GCU67_04570</name>
</gene>
<dbReference type="Proteomes" id="UP000471152">
    <property type="component" value="Unassembled WGS sequence"/>
</dbReference>
<dbReference type="Proteomes" id="UP000468828">
    <property type="component" value="Unassembled WGS sequence"/>
</dbReference>
<feature type="transmembrane region" description="Helical" evidence="2">
    <location>
        <begin position="154"/>
        <end position="178"/>
    </location>
</feature>
<dbReference type="EMBL" id="JAAGWH010000013">
    <property type="protein sequence ID" value="NEK93451.1"/>
    <property type="molecule type" value="Genomic_DNA"/>
</dbReference>
<dbReference type="InterPro" id="IPR025241">
    <property type="entry name" value="DUF4190"/>
</dbReference>
<keyword evidence="2" id="KW-1133">Transmembrane helix</keyword>
<evidence type="ECO:0000259" key="3">
    <source>
        <dbReference type="Pfam" id="PF13828"/>
    </source>
</evidence>
<reference evidence="4 6" key="1">
    <citation type="submission" date="2020-01" db="EMBL/GenBank/DDBJ databases">
        <title>the WGS Modestobacter muralis CPCC 204518.</title>
        <authorList>
            <person name="Jiang Z."/>
        </authorList>
    </citation>
    <scope>NUCLEOTIDE SEQUENCE [LARGE SCALE GENOMIC DNA]</scope>
    <source>
        <strain evidence="4 6">DSM 100205</strain>
    </source>
</reference>
<sequence>MTTPSGQQPEYPRPDDQPSGPNAGSSSYGQPAGSGQPWDAKPPQDYTQQFPAQGSPQQGYGQQGYGQQGPGQQGYSPQGYGQQGYGNAPGGYDQGAPAKQNGFGIAALVLGILSIPAAFFTFPGMILGLLAIIFGILGLRRVKARRADNKGMAIAGLVTGIIGFVLGTILLIAAIAFVSTAQDCITDFNSTGDQPQYEQCVQDSVG</sequence>
<feature type="compositionally biased region" description="Gly residues" evidence="1">
    <location>
        <begin position="61"/>
        <end position="72"/>
    </location>
</feature>
<evidence type="ECO:0000313" key="4">
    <source>
        <dbReference type="EMBL" id="NEK93451.1"/>
    </source>
</evidence>
<reference evidence="5 7" key="2">
    <citation type="submission" date="2020-02" db="EMBL/GenBank/DDBJ databases">
        <title>The WGS of Modestobacter muralis DSM 100205.</title>
        <authorList>
            <person name="Jiang Z."/>
        </authorList>
    </citation>
    <scope>NUCLEOTIDE SEQUENCE [LARGE SCALE GENOMIC DNA]</scope>
    <source>
        <strain evidence="5 7">DSM 100205</strain>
    </source>
</reference>
<feature type="region of interest" description="Disordered" evidence="1">
    <location>
        <begin position="1"/>
        <end position="93"/>
    </location>
</feature>
<accession>A0A6P0H363</accession>
<feature type="transmembrane region" description="Helical" evidence="2">
    <location>
        <begin position="125"/>
        <end position="142"/>
    </location>
</feature>
<feature type="compositionally biased region" description="Polar residues" evidence="1">
    <location>
        <begin position="19"/>
        <end position="29"/>
    </location>
</feature>
<feature type="compositionally biased region" description="Gly residues" evidence="1">
    <location>
        <begin position="81"/>
        <end position="93"/>
    </location>
</feature>